<dbReference type="AlphaFoldDB" id="A0A5B2VMH5"/>
<evidence type="ECO:0000256" key="1">
    <source>
        <dbReference type="ARBA" id="ARBA00004196"/>
    </source>
</evidence>
<feature type="chain" id="PRO_5023081044" evidence="5">
    <location>
        <begin position="25"/>
        <end position="361"/>
    </location>
</feature>
<keyword evidence="8" id="KW-1185">Reference proteome</keyword>
<dbReference type="InterPro" id="IPR017937">
    <property type="entry name" value="Thioredoxin_CS"/>
</dbReference>
<dbReference type="PANTHER" id="PTHR42852">
    <property type="entry name" value="THIOL:DISULFIDE INTERCHANGE PROTEIN DSBE"/>
    <property type="match status" value="1"/>
</dbReference>
<evidence type="ECO:0000313" key="7">
    <source>
        <dbReference type="EMBL" id="KAA2240261.1"/>
    </source>
</evidence>
<dbReference type="Pfam" id="PF14289">
    <property type="entry name" value="DUF4369"/>
    <property type="match status" value="1"/>
</dbReference>
<feature type="domain" description="Thioredoxin" evidence="6">
    <location>
        <begin position="223"/>
        <end position="361"/>
    </location>
</feature>
<name>A0A5B2VMH5_9BACT</name>
<dbReference type="Pfam" id="PF00578">
    <property type="entry name" value="AhpC-TSA"/>
    <property type="match status" value="1"/>
</dbReference>
<dbReference type="InterPro" id="IPR025380">
    <property type="entry name" value="DUF4369"/>
</dbReference>
<dbReference type="InterPro" id="IPR050553">
    <property type="entry name" value="Thioredoxin_ResA/DsbE_sf"/>
</dbReference>
<dbReference type="SUPFAM" id="SSF52833">
    <property type="entry name" value="Thioredoxin-like"/>
    <property type="match status" value="1"/>
</dbReference>
<protein>
    <submittedName>
        <fullName evidence="7">AhpC/TSA family protein</fullName>
    </submittedName>
</protein>
<gene>
    <name evidence="7" type="ORF">F0L74_29290</name>
</gene>
<dbReference type="PROSITE" id="PS00194">
    <property type="entry name" value="THIOREDOXIN_1"/>
    <property type="match status" value="1"/>
</dbReference>
<dbReference type="InterPro" id="IPR036249">
    <property type="entry name" value="Thioredoxin-like_sf"/>
</dbReference>
<keyword evidence="5" id="KW-0732">Signal</keyword>
<sequence length="361" mass="39978">MKRKHLLSSMLLIPLSSLSLTALAQNTVLSGQLKGLSGANVEISYRQDGAFKTDTIASVNDNFTWKANLTEPQLIGLSINNYGNFFYVEPGHIKLTGTKDSSDSYVITGSPTQDDAHLLGISLEKLTARQSLLWAGFKGGSKEDTAALRVQLDGIVKQKEDVVNEFVASHPKSFYSLCLIEQRTSFAAGYNEMKPLYDGLDKSLQQTESGKKLAQRLELLKKSRLGKQLPDFMQRDTSGHPVHFSSFKGKYVLVDFWASWCGPCRAENPNVLKAYNAFKDKGFTVVGVSLDDKAANWKKAIRDDKMPWAQLSDLKGWRNEVSADFGIESIPSNLLIDPSGKIIAKNLRGAMLTDKLKELLH</sequence>
<dbReference type="PROSITE" id="PS51352">
    <property type="entry name" value="THIOREDOXIN_2"/>
    <property type="match status" value="1"/>
</dbReference>
<dbReference type="CDD" id="cd02966">
    <property type="entry name" value="TlpA_like_family"/>
    <property type="match status" value="1"/>
</dbReference>
<feature type="signal peptide" evidence="5">
    <location>
        <begin position="1"/>
        <end position="24"/>
    </location>
</feature>
<reference evidence="7 8" key="2">
    <citation type="submission" date="2019-09" db="EMBL/GenBank/DDBJ databases">
        <authorList>
            <person name="Jin C."/>
        </authorList>
    </citation>
    <scope>NUCLEOTIDE SEQUENCE [LARGE SCALE GENOMIC DNA]</scope>
    <source>
        <strain evidence="7 8">BN140078</strain>
    </source>
</reference>
<dbReference type="PANTHER" id="PTHR42852:SF6">
    <property type="entry name" value="THIOL:DISULFIDE INTERCHANGE PROTEIN DSBE"/>
    <property type="match status" value="1"/>
</dbReference>
<organism evidence="7 8">
    <name type="scientific">Chitinophaga agrisoli</name>
    <dbReference type="NCBI Taxonomy" id="2607653"/>
    <lineage>
        <taxon>Bacteria</taxon>
        <taxon>Pseudomonadati</taxon>
        <taxon>Bacteroidota</taxon>
        <taxon>Chitinophagia</taxon>
        <taxon>Chitinophagales</taxon>
        <taxon>Chitinophagaceae</taxon>
        <taxon>Chitinophaga</taxon>
    </lineage>
</organism>
<dbReference type="InterPro" id="IPR000866">
    <property type="entry name" value="AhpC/TSA"/>
</dbReference>
<comment type="subcellular location">
    <subcellularLocation>
        <location evidence="1">Cell envelope</location>
    </subcellularLocation>
</comment>
<dbReference type="GO" id="GO:0017004">
    <property type="term" value="P:cytochrome complex assembly"/>
    <property type="evidence" value="ECO:0007669"/>
    <property type="project" value="UniProtKB-KW"/>
</dbReference>
<keyword evidence="4" id="KW-0676">Redox-active center</keyword>
<evidence type="ECO:0000256" key="2">
    <source>
        <dbReference type="ARBA" id="ARBA00022748"/>
    </source>
</evidence>
<evidence type="ECO:0000256" key="4">
    <source>
        <dbReference type="ARBA" id="ARBA00023284"/>
    </source>
</evidence>
<keyword evidence="3" id="KW-1015">Disulfide bond</keyword>
<dbReference type="GO" id="GO:0016491">
    <property type="term" value="F:oxidoreductase activity"/>
    <property type="evidence" value="ECO:0007669"/>
    <property type="project" value="InterPro"/>
</dbReference>
<dbReference type="GO" id="GO:0016209">
    <property type="term" value="F:antioxidant activity"/>
    <property type="evidence" value="ECO:0007669"/>
    <property type="project" value="InterPro"/>
</dbReference>
<evidence type="ECO:0000256" key="3">
    <source>
        <dbReference type="ARBA" id="ARBA00023157"/>
    </source>
</evidence>
<proteinExistence type="predicted"/>
<evidence type="ECO:0000259" key="6">
    <source>
        <dbReference type="PROSITE" id="PS51352"/>
    </source>
</evidence>
<dbReference type="EMBL" id="VUOC01000004">
    <property type="protein sequence ID" value="KAA2240261.1"/>
    <property type="molecule type" value="Genomic_DNA"/>
</dbReference>
<evidence type="ECO:0000256" key="5">
    <source>
        <dbReference type="SAM" id="SignalP"/>
    </source>
</evidence>
<accession>A0A5B2VMH5</accession>
<dbReference type="RefSeq" id="WP_149841439.1">
    <property type="nucleotide sequence ID" value="NZ_VUOC01000004.1"/>
</dbReference>
<keyword evidence="2" id="KW-0201">Cytochrome c-type biogenesis</keyword>
<dbReference type="Gene3D" id="3.40.30.10">
    <property type="entry name" value="Glutaredoxin"/>
    <property type="match status" value="1"/>
</dbReference>
<evidence type="ECO:0000313" key="8">
    <source>
        <dbReference type="Proteomes" id="UP000324611"/>
    </source>
</evidence>
<dbReference type="GO" id="GO:0030313">
    <property type="term" value="C:cell envelope"/>
    <property type="evidence" value="ECO:0007669"/>
    <property type="project" value="UniProtKB-SubCell"/>
</dbReference>
<comment type="caution">
    <text evidence="7">The sequence shown here is derived from an EMBL/GenBank/DDBJ whole genome shotgun (WGS) entry which is preliminary data.</text>
</comment>
<dbReference type="Proteomes" id="UP000324611">
    <property type="component" value="Unassembled WGS sequence"/>
</dbReference>
<dbReference type="InterPro" id="IPR013766">
    <property type="entry name" value="Thioredoxin_domain"/>
</dbReference>
<reference evidence="7 8" key="1">
    <citation type="submission" date="2019-09" db="EMBL/GenBank/DDBJ databases">
        <title>Chitinophaga ginsengihumi sp. nov., isolated from soil of ginseng rhizosphere.</title>
        <authorList>
            <person name="Lee J."/>
        </authorList>
    </citation>
    <scope>NUCLEOTIDE SEQUENCE [LARGE SCALE GENOMIC DNA]</scope>
    <source>
        <strain evidence="7 8">BN140078</strain>
    </source>
</reference>